<evidence type="ECO:0008006" key="3">
    <source>
        <dbReference type="Google" id="ProtNLM"/>
    </source>
</evidence>
<comment type="caution">
    <text evidence="1">The sequence shown here is derived from an EMBL/GenBank/DDBJ whole genome shotgun (WGS) entry which is preliminary data.</text>
</comment>
<evidence type="ECO:0000313" key="2">
    <source>
        <dbReference type="Proteomes" id="UP000320239"/>
    </source>
</evidence>
<dbReference type="SUPFAM" id="SSF56801">
    <property type="entry name" value="Acetyl-CoA synthetase-like"/>
    <property type="match status" value="1"/>
</dbReference>
<dbReference type="AlphaFoldDB" id="A0A561WBN2"/>
<dbReference type="Gene3D" id="3.40.50.12780">
    <property type="entry name" value="N-terminal domain of ligase-like"/>
    <property type="match status" value="1"/>
</dbReference>
<gene>
    <name evidence="1" type="ORF">FHX34_103814</name>
</gene>
<dbReference type="RefSeq" id="WP_203723840.1">
    <property type="nucleotide sequence ID" value="NZ_BOMX01000160.1"/>
</dbReference>
<dbReference type="InterPro" id="IPR042099">
    <property type="entry name" value="ANL_N_sf"/>
</dbReference>
<sequence>MSVTAGEMMTTTSVPATTGLTFDERVRHLMRWHFSPETGSPFWLRQLPELGFDPIEEVTDAAGLLRFPDLSDRLRTTPAGDLIPRGLTGAGFQVYESGGSSGAPKRIVDRDYRSRLLSWAFERLRAHHLPDPAHWLHLGPSGPHVFAYDCARYAALGGGLFYPVDFDPRWVKRLVAAGDTEIVGRYVRHLLDQARDVLSSQPIGVLSTTPPLIEAICADPELHELVNRRVDTIIWAGTSFSPESLRQVDEIFFPDTTVIGIYGNTLMGVAPQRPPQPGDKHRCVFEPWAEAIRIDLVEDGEPVGYGERGRVRLSLVTEEMFLPNVMERDTAVRVEPAEGGAVDGLAEVGTIATVGANRVIEGVY</sequence>
<name>A0A561WBN2_ACTTI</name>
<keyword evidence="2" id="KW-1185">Reference proteome</keyword>
<dbReference type="Proteomes" id="UP000320239">
    <property type="component" value="Unassembled WGS sequence"/>
</dbReference>
<reference evidence="1 2" key="1">
    <citation type="submission" date="2019-06" db="EMBL/GenBank/DDBJ databases">
        <title>Sequencing the genomes of 1000 actinobacteria strains.</title>
        <authorList>
            <person name="Klenk H.-P."/>
        </authorList>
    </citation>
    <scope>NUCLEOTIDE SEQUENCE [LARGE SCALE GENOMIC DNA]</scope>
    <source>
        <strain evidence="1 2">DSM 43866</strain>
    </source>
</reference>
<protein>
    <recommendedName>
        <fullName evidence="3">AMP-binding enzyme</fullName>
    </recommendedName>
</protein>
<dbReference type="EMBL" id="VIWY01000003">
    <property type="protein sequence ID" value="TWG21276.1"/>
    <property type="molecule type" value="Genomic_DNA"/>
</dbReference>
<organism evidence="1 2">
    <name type="scientific">Actinoplanes teichomyceticus</name>
    <dbReference type="NCBI Taxonomy" id="1867"/>
    <lineage>
        <taxon>Bacteria</taxon>
        <taxon>Bacillati</taxon>
        <taxon>Actinomycetota</taxon>
        <taxon>Actinomycetes</taxon>
        <taxon>Micromonosporales</taxon>
        <taxon>Micromonosporaceae</taxon>
        <taxon>Actinoplanes</taxon>
    </lineage>
</organism>
<proteinExistence type="predicted"/>
<accession>A0A561WBN2</accession>
<evidence type="ECO:0000313" key="1">
    <source>
        <dbReference type="EMBL" id="TWG21276.1"/>
    </source>
</evidence>